<name>A0A0F0GLK9_LENAE</name>
<keyword evidence="2" id="KW-1185">Reference proteome</keyword>
<accession>A0A0F0GLK9</accession>
<dbReference type="PATRIC" id="fig|68170.10.peg.9207"/>
<dbReference type="AlphaFoldDB" id="A0A0F0GLK9"/>
<comment type="caution">
    <text evidence="1">The sequence shown here is derived from an EMBL/GenBank/DDBJ whole genome shotgun (WGS) entry which is preliminary data.</text>
</comment>
<gene>
    <name evidence="1" type="ORF">UK23_35325</name>
</gene>
<dbReference type="EMBL" id="JYJG01000324">
    <property type="protein sequence ID" value="KJK42862.1"/>
    <property type="molecule type" value="Genomic_DNA"/>
</dbReference>
<protein>
    <submittedName>
        <fullName evidence="1">Uncharacterized protein</fullName>
    </submittedName>
</protein>
<proteinExistence type="predicted"/>
<sequence>MGCTEVKIVRPEDGTEMLVQLPVIEPSPAEGPSFAADVLDRFERYRKYDRKTPAPDVADFLVRHLGFEVEVPPSKASSELRFIFTGTKRSATLWMNSAGLFSISKDQVNFAIELAGAVPKAEGRIMFPFPSSDPREIAKEFVAWANG</sequence>
<dbReference type="STRING" id="68170.GCA_000974445_05861"/>
<evidence type="ECO:0000313" key="1">
    <source>
        <dbReference type="EMBL" id="KJK42862.1"/>
    </source>
</evidence>
<reference evidence="1 2" key="1">
    <citation type="submission" date="2015-02" db="EMBL/GenBank/DDBJ databases">
        <authorList>
            <person name="Ju K.-S."/>
            <person name="Doroghazi J.R."/>
            <person name="Metcalf W."/>
        </authorList>
    </citation>
    <scope>NUCLEOTIDE SEQUENCE [LARGE SCALE GENOMIC DNA]</scope>
    <source>
        <strain evidence="1 2">NRRL B-16140</strain>
    </source>
</reference>
<evidence type="ECO:0000313" key="2">
    <source>
        <dbReference type="Proteomes" id="UP000033393"/>
    </source>
</evidence>
<organism evidence="1 2">
    <name type="scientific">Lentzea aerocolonigenes</name>
    <name type="common">Lechevalieria aerocolonigenes</name>
    <name type="synonym">Saccharothrix aerocolonigenes</name>
    <dbReference type="NCBI Taxonomy" id="68170"/>
    <lineage>
        <taxon>Bacteria</taxon>
        <taxon>Bacillati</taxon>
        <taxon>Actinomycetota</taxon>
        <taxon>Actinomycetes</taxon>
        <taxon>Pseudonocardiales</taxon>
        <taxon>Pseudonocardiaceae</taxon>
        <taxon>Lentzea</taxon>
    </lineage>
</organism>
<dbReference type="Proteomes" id="UP000033393">
    <property type="component" value="Unassembled WGS sequence"/>
</dbReference>